<evidence type="ECO:0000256" key="10">
    <source>
        <dbReference type="PROSITE-ProRule" id="PRU00339"/>
    </source>
</evidence>
<dbReference type="PANTHER" id="PTHR43671:SF98">
    <property type="entry name" value="SERINE_THREONINE-PROTEIN KINASE NEK11"/>
    <property type="match status" value="1"/>
</dbReference>
<dbReference type="EMBL" id="GG662793">
    <property type="protein sequence ID" value="EAR90769.1"/>
    <property type="molecule type" value="Genomic_DNA"/>
</dbReference>
<comment type="catalytic activity">
    <reaction evidence="8">
        <text>L-threonyl-[protein] + ATP = O-phospho-L-threonyl-[protein] + ADP + H(+)</text>
        <dbReference type="Rhea" id="RHEA:46608"/>
        <dbReference type="Rhea" id="RHEA-COMP:11060"/>
        <dbReference type="Rhea" id="RHEA-COMP:11605"/>
        <dbReference type="ChEBI" id="CHEBI:15378"/>
        <dbReference type="ChEBI" id="CHEBI:30013"/>
        <dbReference type="ChEBI" id="CHEBI:30616"/>
        <dbReference type="ChEBI" id="CHEBI:61977"/>
        <dbReference type="ChEBI" id="CHEBI:456216"/>
        <dbReference type="EC" id="2.7.11.1"/>
    </reaction>
</comment>
<dbReference type="KEGG" id="tet:TTHERM_00140770"/>
<dbReference type="InterPro" id="IPR050660">
    <property type="entry name" value="NEK_Ser/Thr_kinase"/>
</dbReference>
<comment type="similarity">
    <text evidence="1">Belongs to the protein kinase superfamily. NEK Ser/Thr protein kinase family. NIMA subfamily.</text>
</comment>
<keyword evidence="7 11" id="KW-0067">ATP-binding</keyword>
<dbReference type="PROSITE" id="PS50005">
    <property type="entry name" value="TPR"/>
    <property type="match status" value="2"/>
</dbReference>
<dbReference type="PROSITE" id="PS50011">
    <property type="entry name" value="PROTEIN_KINASE_DOM"/>
    <property type="match status" value="1"/>
</dbReference>
<feature type="compositionally biased region" description="Low complexity" evidence="12">
    <location>
        <begin position="752"/>
        <end position="764"/>
    </location>
</feature>
<dbReference type="Pfam" id="PF13424">
    <property type="entry name" value="TPR_12"/>
    <property type="match status" value="2"/>
</dbReference>
<evidence type="ECO:0000256" key="6">
    <source>
        <dbReference type="ARBA" id="ARBA00022777"/>
    </source>
</evidence>
<comment type="catalytic activity">
    <reaction evidence="9">
        <text>L-seryl-[protein] + ATP = O-phospho-L-seryl-[protein] + ADP + H(+)</text>
        <dbReference type="Rhea" id="RHEA:17989"/>
        <dbReference type="Rhea" id="RHEA-COMP:9863"/>
        <dbReference type="Rhea" id="RHEA-COMP:11604"/>
        <dbReference type="ChEBI" id="CHEBI:15378"/>
        <dbReference type="ChEBI" id="CHEBI:29999"/>
        <dbReference type="ChEBI" id="CHEBI:30616"/>
        <dbReference type="ChEBI" id="CHEBI:83421"/>
        <dbReference type="ChEBI" id="CHEBI:456216"/>
        <dbReference type="EC" id="2.7.11.1"/>
    </reaction>
</comment>
<dbReference type="GO" id="GO:0005524">
    <property type="term" value="F:ATP binding"/>
    <property type="evidence" value="ECO:0007669"/>
    <property type="project" value="UniProtKB-UniRule"/>
</dbReference>
<dbReference type="OrthoDB" id="69842at2759"/>
<evidence type="ECO:0000256" key="8">
    <source>
        <dbReference type="ARBA" id="ARBA00047899"/>
    </source>
</evidence>
<feature type="compositionally biased region" description="Acidic residues" evidence="12">
    <location>
        <begin position="768"/>
        <end position="794"/>
    </location>
</feature>
<dbReference type="Proteomes" id="UP000009168">
    <property type="component" value="Unassembled WGS sequence"/>
</dbReference>
<dbReference type="GO" id="GO:0004674">
    <property type="term" value="F:protein serine/threonine kinase activity"/>
    <property type="evidence" value="ECO:0007669"/>
    <property type="project" value="UniProtKB-KW"/>
</dbReference>
<dbReference type="HOGENOM" id="CLU_264797_0_0_1"/>
<organism evidence="14 15">
    <name type="scientific">Tetrahymena thermophila (strain SB210)</name>
    <dbReference type="NCBI Taxonomy" id="312017"/>
    <lineage>
        <taxon>Eukaryota</taxon>
        <taxon>Sar</taxon>
        <taxon>Alveolata</taxon>
        <taxon>Ciliophora</taxon>
        <taxon>Intramacronucleata</taxon>
        <taxon>Oligohymenophorea</taxon>
        <taxon>Hymenostomatida</taxon>
        <taxon>Tetrahymenina</taxon>
        <taxon>Tetrahymenidae</taxon>
        <taxon>Tetrahymena</taxon>
    </lineage>
</organism>
<dbReference type="SUPFAM" id="SSF56112">
    <property type="entry name" value="Protein kinase-like (PK-like)"/>
    <property type="match status" value="2"/>
</dbReference>
<keyword evidence="10" id="KW-0802">TPR repeat</keyword>
<feature type="domain" description="Protein kinase" evidence="13">
    <location>
        <begin position="271"/>
        <end position="661"/>
    </location>
</feature>
<dbReference type="GeneID" id="7823333"/>
<accession>I7M788</accession>
<feature type="region of interest" description="Disordered" evidence="12">
    <location>
        <begin position="752"/>
        <end position="812"/>
    </location>
</feature>
<evidence type="ECO:0000256" key="2">
    <source>
        <dbReference type="ARBA" id="ARBA00012513"/>
    </source>
</evidence>
<keyword evidence="15" id="KW-1185">Reference proteome</keyword>
<sequence>MNNNNSMIFYQDDGQQSKERADQVLILQNAYNPYQINGIEQQQMNFYSGYEQNQQIFKDNSLFLLNQNNLLHQYYLSGSGQVGNIVQNEIEQNQPSQCNLYSANFCQAFEEEQYSIQQLRKSEKEIYLDKKLSSKCYYQEQKLIKKRKIETNEEQFQLVQNKTQRELLEEKAVYNGNKINSGEVSYNSYIDGIGINNQRASISQYCQARFIDEKNQFRKKQGQGNITDLIRMNEYNSQNSWGFQRLDEDKKYDWVIEDIFIQNSWSANMGSGKSQMLGKGAFGNVIKVKDNNTQVQYALKFIKKIFFSKAITETEIMKQLSDDKNIIKYYDIYLYDQQMERNQVIEIQQYLVIVMELAQASLEDILKQRIICQAHWTTVELLTIMKQISLALQSLAKKNIVHRDIKPSNILYCLKSQSYKLADFGEAKVVEEINFDYLHSPRGTKRYMSPELLNGLNSIKQANQLANQLLNDSPNNLSNEQINENNKNKELNMVFDKVIELQSQEQNYQNDCIKSENNQKIENSENPNKNNQIIQHNNFDMKKDEEEKNLDANQAQSSQKNKSNSEFKQLNIKTNETREVMYEPYSNDIYSLGLCFYQMKYLDDLSYYNGHKSKTSTTEDYLQSKLQEDDQIDKLISKMISYNPKYRPNINQVLNFIEEQLSKISQELEGMTFNYESSSSSNTIDQNKVTKSINQTQLIDTFAQQGRNIPQSQSELFQEEKVRQPSRQILFNLNNTYENILNDKIVVGSSKYSNQNNKNNSKQHSFSDYEEDESIDDEDEQNEDYEEEDEDEEEQQKKQIEQYQQTNSNQENNIEVGIITKINKQASDQQNQQKNLQQQKKLAKQNKKENITQNLFEECKANEPAEHHKSDFIENKVNELQFLKLIETKNQSNLSITQKIQYMIARAQAYESLLKFQKARDTYQELYEKHFQCLSPFDQINLLKNLGRLDHKMSKFNSSIKFYQQLLELLKQSKDLNDLQISEVYQMLGSAHCFQGDYQAALLYYDESLKKKEMLKDSIEKEEIADLLVYIGLVKKHLQQYQSSLENYQKALEIVNENPEKNLKRISCIKKNMGTVYDHLQNNSQSIQYLESALQDTIQAYGTENERVVNCLNKLGIVLVHSGIHNHEQAIRHFERAIKIMKKLYKMDTINESLRKQFRFKDNPLDEAINPLYTRALQVNEEAYILYRQVYDYYHVGVGIILEIRGMIYHYLQKFSFAVKYYTEALNIYTIILKPEHEFVKRSQAFVNMAKTENKFQNFPKI</sequence>
<dbReference type="InterPro" id="IPR008271">
    <property type="entry name" value="Ser/Thr_kinase_AS"/>
</dbReference>
<protein>
    <recommendedName>
        <fullName evidence="2">non-specific serine/threonine protein kinase</fullName>
        <ecNumber evidence="2">2.7.11.1</ecNumber>
    </recommendedName>
</protein>
<dbReference type="PROSITE" id="PS00107">
    <property type="entry name" value="PROTEIN_KINASE_ATP"/>
    <property type="match status" value="1"/>
</dbReference>
<dbReference type="InterPro" id="IPR011990">
    <property type="entry name" value="TPR-like_helical_dom_sf"/>
</dbReference>
<evidence type="ECO:0000256" key="5">
    <source>
        <dbReference type="ARBA" id="ARBA00022741"/>
    </source>
</evidence>
<dbReference type="SMART" id="SM00028">
    <property type="entry name" value="TPR"/>
    <property type="match status" value="6"/>
</dbReference>
<feature type="repeat" description="TPR" evidence="10">
    <location>
        <begin position="1025"/>
        <end position="1058"/>
    </location>
</feature>
<gene>
    <name evidence="14" type="ORF">TTHERM_00140770</name>
</gene>
<evidence type="ECO:0000256" key="9">
    <source>
        <dbReference type="ARBA" id="ARBA00048679"/>
    </source>
</evidence>
<dbReference type="EC" id="2.7.11.1" evidence="2"/>
<reference evidence="15" key="1">
    <citation type="journal article" date="2006" name="PLoS Biol.">
        <title>Macronuclear genome sequence of the ciliate Tetrahymena thermophila, a model eukaryote.</title>
        <authorList>
            <person name="Eisen J.A."/>
            <person name="Coyne R.S."/>
            <person name="Wu M."/>
            <person name="Wu D."/>
            <person name="Thiagarajan M."/>
            <person name="Wortman J.R."/>
            <person name="Badger J.H."/>
            <person name="Ren Q."/>
            <person name="Amedeo P."/>
            <person name="Jones K.M."/>
            <person name="Tallon L.J."/>
            <person name="Delcher A.L."/>
            <person name="Salzberg S.L."/>
            <person name="Silva J.C."/>
            <person name="Haas B.J."/>
            <person name="Majoros W.H."/>
            <person name="Farzad M."/>
            <person name="Carlton J.M."/>
            <person name="Smith R.K. Jr."/>
            <person name="Garg J."/>
            <person name="Pearlman R.E."/>
            <person name="Karrer K.M."/>
            <person name="Sun L."/>
            <person name="Manning G."/>
            <person name="Elde N.C."/>
            <person name="Turkewitz A.P."/>
            <person name="Asai D.J."/>
            <person name="Wilkes D.E."/>
            <person name="Wang Y."/>
            <person name="Cai H."/>
            <person name="Collins K."/>
            <person name="Stewart B.A."/>
            <person name="Lee S.R."/>
            <person name="Wilamowska K."/>
            <person name="Weinberg Z."/>
            <person name="Ruzzo W.L."/>
            <person name="Wloga D."/>
            <person name="Gaertig J."/>
            <person name="Frankel J."/>
            <person name="Tsao C.-C."/>
            <person name="Gorovsky M.A."/>
            <person name="Keeling P.J."/>
            <person name="Waller R.F."/>
            <person name="Patron N.J."/>
            <person name="Cherry J.M."/>
            <person name="Stover N.A."/>
            <person name="Krieger C.J."/>
            <person name="del Toro C."/>
            <person name="Ryder H.F."/>
            <person name="Williamson S.C."/>
            <person name="Barbeau R.A."/>
            <person name="Hamilton E.P."/>
            <person name="Orias E."/>
        </authorList>
    </citation>
    <scope>NUCLEOTIDE SEQUENCE [LARGE SCALE GENOMIC DNA]</scope>
    <source>
        <strain evidence="15">SB210</strain>
    </source>
</reference>
<evidence type="ECO:0000256" key="4">
    <source>
        <dbReference type="ARBA" id="ARBA00022679"/>
    </source>
</evidence>
<dbReference type="SMART" id="SM00220">
    <property type="entry name" value="S_TKc"/>
    <property type="match status" value="1"/>
</dbReference>
<feature type="repeat" description="TPR" evidence="10">
    <location>
        <begin position="982"/>
        <end position="1015"/>
    </location>
</feature>
<name>I7M788_TETTS</name>
<dbReference type="eggNOG" id="KOG0667">
    <property type="taxonomic scope" value="Eukaryota"/>
</dbReference>
<keyword evidence="5 11" id="KW-0547">Nucleotide-binding</keyword>
<evidence type="ECO:0000256" key="11">
    <source>
        <dbReference type="PROSITE-ProRule" id="PRU10141"/>
    </source>
</evidence>
<dbReference type="Gene3D" id="1.10.510.10">
    <property type="entry name" value="Transferase(Phosphotransferase) domain 1"/>
    <property type="match status" value="2"/>
</dbReference>
<dbReference type="STRING" id="312017.I7M788"/>
<proteinExistence type="inferred from homology"/>
<evidence type="ECO:0000256" key="12">
    <source>
        <dbReference type="SAM" id="MobiDB-lite"/>
    </source>
</evidence>
<feature type="binding site" evidence="11">
    <location>
        <position position="304"/>
    </location>
    <ligand>
        <name>ATP</name>
        <dbReference type="ChEBI" id="CHEBI:30616"/>
    </ligand>
</feature>
<dbReference type="PROSITE" id="PS00108">
    <property type="entry name" value="PROTEIN_KINASE_ST"/>
    <property type="match status" value="1"/>
</dbReference>
<evidence type="ECO:0000256" key="3">
    <source>
        <dbReference type="ARBA" id="ARBA00022527"/>
    </source>
</evidence>
<dbReference type="InterPro" id="IPR011009">
    <property type="entry name" value="Kinase-like_dom_sf"/>
</dbReference>
<dbReference type="Gene3D" id="1.25.40.10">
    <property type="entry name" value="Tetratricopeptide repeat domain"/>
    <property type="match status" value="2"/>
</dbReference>
<dbReference type="CDD" id="cd00180">
    <property type="entry name" value="PKc"/>
    <property type="match status" value="1"/>
</dbReference>
<evidence type="ECO:0000256" key="7">
    <source>
        <dbReference type="ARBA" id="ARBA00022840"/>
    </source>
</evidence>
<dbReference type="InterPro" id="IPR017441">
    <property type="entry name" value="Protein_kinase_ATP_BS"/>
</dbReference>
<dbReference type="Pfam" id="PF00069">
    <property type="entry name" value="Pkinase"/>
    <property type="match status" value="1"/>
</dbReference>
<evidence type="ECO:0000259" key="13">
    <source>
        <dbReference type="PROSITE" id="PS50011"/>
    </source>
</evidence>
<feature type="compositionally biased region" description="Low complexity" evidence="12">
    <location>
        <begin position="552"/>
        <end position="564"/>
    </location>
</feature>
<dbReference type="InParanoid" id="I7M788"/>
<evidence type="ECO:0000313" key="14">
    <source>
        <dbReference type="EMBL" id="EAR90769.1"/>
    </source>
</evidence>
<evidence type="ECO:0000256" key="1">
    <source>
        <dbReference type="ARBA" id="ARBA00010886"/>
    </source>
</evidence>
<dbReference type="RefSeq" id="XP_001011014.1">
    <property type="nucleotide sequence ID" value="XM_001011014.1"/>
</dbReference>
<keyword evidence="6 14" id="KW-0418">Kinase</keyword>
<dbReference type="AlphaFoldDB" id="I7M788"/>
<evidence type="ECO:0000313" key="15">
    <source>
        <dbReference type="Proteomes" id="UP000009168"/>
    </source>
</evidence>
<dbReference type="InterPro" id="IPR000719">
    <property type="entry name" value="Prot_kinase_dom"/>
</dbReference>
<keyword evidence="4" id="KW-0808">Transferase</keyword>
<feature type="region of interest" description="Disordered" evidence="12">
    <location>
        <begin position="546"/>
        <end position="570"/>
    </location>
</feature>
<dbReference type="InterPro" id="IPR019734">
    <property type="entry name" value="TPR_rpt"/>
</dbReference>
<keyword evidence="3" id="KW-0723">Serine/threonine-protein kinase</keyword>
<dbReference type="PANTHER" id="PTHR43671">
    <property type="entry name" value="SERINE/THREONINE-PROTEIN KINASE NEK"/>
    <property type="match status" value="1"/>
</dbReference>
<dbReference type="SUPFAM" id="SSF48452">
    <property type="entry name" value="TPR-like"/>
    <property type="match status" value="2"/>
</dbReference>